<keyword evidence="1" id="KW-0812">Transmembrane</keyword>
<dbReference type="AlphaFoldDB" id="A0A431WI30"/>
<keyword evidence="1" id="KW-1133">Transmembrane helix</keyword>
<evidence type="ECO:0000313" key="5">
    <source>
        <dbReference type="Proteomes" id="UP000282060"/>
    </source>
</evidence>
<feature type="transmembrane region" description="Helical" evidence="1">
    <location>
        <begin position="99"/>
        <end position="121"/>
    </location>
</feature>
<dbReference type="InterPro" id="IPR048376">
    <property type="entry name" value="YqiJ_N"/>
</dbReference>
<feature type="domain" description="Inner membrane protein YqiJ N-terminal" evidence="3">
    <location>
        <begin position="10"/>
        <end position="116"/>
    </location>
</feature>
<keyword evidence="5" id="KW-1185">Reference proteome</keyword>
<evidence type="ECO:0000256" key="1">
    <source>
        <dbReference type="SAM" id="Phobius"/>
    </source>
</evidence>
<dbReference type="OrthoDB" id="7207054at2"/>
<reference evidence="4 5" key="1">
    <citation type="submission" date="2018-12" db="EMBL/GenBank/DDBJ databases">
        <authorList>
            <person name="Yu L."/>
        </authorList>
    </citation>
    <scope>NUCLEOTIDE SEQUENCE [LARGE SCALE GENOMIC DNA]</scope>
    <source>
        <strain evidence="4 5">HAW-EB5</strain>
    </source>
</reference>
<dbReference type="RefSeq" id="WP_126504715.1">
    <property type="nucleotide sequence ID" value="NZ_RXNV01000001.1"/>
</dbReference>
<dbReference type="EMBL" id="RXNV01000001">
    <property type="protein sequence ID" value="RTR35111.1"/>
    <property type="molecule type" value="Genomic_DNA"/>
</dbReference>
<feature type="transmembrane region" description="Helical" evidence="1">
    <location>
        <begin position="12"/>
        <end position="38"/>
    </location>
</feature>
<dbReference type="InterPro" id="IPR010840">
    <property type="entry name" value="YqiJ_OB"/>
</dbReference>
<protein>
    <submittedName>
        <fullName evidence="4">DUF1449 family protein</fullName>
    </submittedName>
</protein>
<comment type="caution">
    <text evidence="4">The sequence shown here is derived from an EMBL/GenBank/DDBJ whole genome shotgun (WGS) entry which is preliminary data.</text>
</comment>
<feature type="transmembrane region" description="Helical" evidence="1">
    <location>
        <begin position="70"/>
        <end position="87"/>
    </location>
</feature>
<dbReference type="Pfam" id="PF07290">
    <property type="entry name" value="YqiJ_OB"/>
    <property type="match status" value="1"/>
</dbReference>
<dbReference type="Proteomes" id="UP000282060">
    <property type="component" value="Unassembled WGS sequence"/>
</dbReference>
<evidence type="ECO:0000313" key="4">
    <source>
        <dbReference type="EMBL" id="RTR35111.1"/>
    </source>
</evidence>
<feature type="domain" description="Inner membrane protein YqiJ OB-fold" evidence="2">
    <location>
        <begin position="140"/>
        <end position="202"/>
    </location>
</feature>
<evidence type="ECO:0000259" key="2">
    <source>
        <dbReference type="Pfam" id="PF07290"/>
    </source>
</evidence>
<name>A0A431WI30_9GAMM</name>
<organism evidence="4 5">
    <name type="scientific">Shewanella atlantica</name>
    <dbReference type="NCBI Taxonomy" id="271099"/>
    <lineage>
        <taxon>Bacteria</taxon>
        <taxon>Pseudomonadati</taxon>
        <taxon>Pseudomonadota</taxon>
        <taxon>Gammaproteobacteria</taxon>
        <taxon>Alteromonadales</taxon>
        <taxon>Shewanellaceae</taxon>
        <taxon>Shewanella</taxon>
    </lineage>
</organism>
<proteinExistence type="predicted"/>
<evidence type="ECO:0000259" key="3">
    <source>
        <dbReference type="Pfam" id="PF21001"/>
    </source>
</evidence>
<keyword evidence="1" id="KW-0472">Membrane</keyword>
<dbReference type="Pfam" id="PF21001">
    <property type="entry name" value="YqiJ_N"/>
    <property type="match status" value="1"/>
</dbReference>
<accession>A0A431WI30</accession>
<gene>
    <name evidence="4" type="ORF">EKG39_03930</name>
</gene>
<sequence>MVEFLFAQANLPFLISLSLVFLLGLLEGFSLILGLGLLGGLDDWLSVDVDPEVSGFTGVAGWLCLNRLPLLIWFVLVLVSFALAGYTSNFLAMVFTDQVLHQAISLPIALILTLFSCRYLGAGLARILPKNETSAISIDSLSGCVGTVTLGCAVKGNPSEALVKDQHLQKHYVLVEPDMPGHEFPKGTQVVLLRREGSVWTASTFDSLSSQV</sequence>